<reference evidence="2 3" key="1">
    <citation type="submission" date="2019-06" db="EMBL/GenBank/DDBJ databases">
        <title>Sorghum-associated microbial communities from plants grown in Nebraska, USA.</title>
        <authorList>
            <person name="Schachtman D."/>
        </authorList>
    </citation>
    <scope>NUCLEOTIDE SEQUENCE [LARGE SCALE GENOMIC DNA]</scope>
    <source>
        <strain evidence="2 3">1225</strain>
    </source>
</reference>
<evidence type="ECO:0000313" key="3">
    <source>
        <dbReference type="Proteomes" id="UP000320653"/>
    </source>
</evidence>
<comment type="caution">
    <text evidence="2">The sequence shown here is derived from an EMBL/GenBank/DDBJ whole genome shotgun (WGS) entry which is preliminary data.</text>
</comment>
<feature type="domain" description="RNA polymerase alpha subunit C-terminal" evidence="1">
    <location>
        <begin position="12"/>
        <end position="59"/>
    </location>
</feature>
<dbReference type="Pfam" id="PF03118">
    <property type="entry name" value="RNA_pol_A_CTD"/>
    <property type="match status" value="1"/>
</dbReference>
<dbReference type="GO" id="GO:0003899">
    <property type="term" value="F:DNA-directed RNA polymerase activity"/>
    <property type="evidence" value="ECO:0007669"/>
    <property type="project" value="InterPro"/>
</dbReference>
<gene>
    <name evidence="2" type="ORF">FHW37_107273</name>
</gene>
<protein>
    <submittedName>
        <fullName evidence="2">RNA polymerase alpha subunit</fullName>
    </submittedName>
</protein>
<dbReference type="RefSeq" id="WP_145641249.1">
    <property type="nucleotide sequence ID" value="NZ_VIWP01000007.1"/>
</dbReference>
<accession>A0A561QHT4</accession>
<dbReference type="GO" id="GO:0006351">
    <property type="term" value="P:DNA-templated transcription"/>
    <property type="evidence" value="ECO:0007669"/>
    <property type="project" value="InterPro"/>
</dbReference>
<sequence length="65" mass="7568">MHAKINFLDNLETSELSHRLIGTLRQSGIARLSYLYAMTDERILRIPHVGQCSLREIRRVQQNGF</sequence>
<dbReference type="Gene3D" id="1.10.150.20">
    <property type="entry name" value="5' to 3' exonuclease, C-terminal subdomain"/>
    <property type="match status" value="1"/>
</dbReference>
<dbReference type="AlphaFoldDB" id="A0A561QHT4"/>
<evidence type="ECO:0000313" key="2">
    <source>
        <dbReference type="EMBL" id="TWF49902.1"/>
    </source>
</evidence>
<keyword evidence="3" id="KW-1185">Reference proteome</keyword>
<name>A0A561QHT4_9HYPH</name>
<dbReference type="GO" id="GO:0003677">
    <property type="term" value="F:DNA binding"/>
    <property type="evidence" value="ECO:0007669"/>
    <property type="project" value="InterPro"/>
</dbReference>
<evidence type="ECO:0000259" key="1">
    <source>
        <dbReference type="Pfam" id="PF03118"/>
    </source>
</evidence>
<dbReference type="SUPFAM" id="SSF47789">
    <property type="entry name" value="C-terminal domain of RNA polymerase alpha subunit"/>
    <property type="match status" value="1"/>
</dbReference>
<dbReference type="EMBL" id="VIWP01000007">
    <property type="protein sequence ID" value="TWF49902.1"/>
    <property type="molecule type" value="Genomic_DNA"/>
</dbReference>
<organism evidence="2 3">
    <name type="scientific">Neorhizobium alkalisoli</name>
    <dbReference type="NCBI Taxonomy" id="528178"/>
    <lineage>
        <taxon>Bacteria</taxon>
        <taxon>Pseudomonadati</taxon>
        <taxon>Pseudomonadota</taxon>
        <taxon>Alphaproteobacteria</taxon>
        <taxon>Hyphomicrobiales</taxon>
        <taxon>Rhizobiaceae</taxon>
        <taxon>Rhizobium/Agrobacterium group</taxon>
        <taxon>Neorhizobium</taxon>
    </lineage>
</organism>
<dbReference type="Proteomes" id="UP000320653">
    <property type="component" value="Unassembled WGS sequence"/>
</dbReference>
<dbReference type="InterPro" id="IPR011260">
    <property type="entry name" value="RNAP_asu_C"/>
</dbReference>
<proteinExistence type="predicted"/>